<proteinExistence type="predicted"/>
<evidence type="ECO:0000313" key="2">
    <source>
        <dbReference type="Proteomes" id="UP000016662"/>
    </source>
</evidence>
<comment type="caution">
    <text evidence="1">The sequence shown here is derived from an EMBL/GenBank/DDBJ whole genome shotgun (WGS) entry which is preliminary data.</text>
</comment>
<dbReference type="Proteomes" id="UP000016662">
    <property type="component" value="Unassembled WGS sequence"/>
</dbReference>
<organism evidence="1 2">
    <name type="scientific">Ruminococcus callidus ATCC 27760</name>
    <dbReference type="NCBI Taxonomy" id="411473"/>
    <lineage>
        <taxon>Bacteria</taxon>
        <taxon>Bacillati</taxon>
        <taxon>Bacillota</taxon>
        <taxon>Clostridia</taxon>
        <taxon>Eubacteriales</taxon>
        <taxon>Oscillospiraceae</taxon>
        <taxon>Ruminococcus</taxon>
    </lineage>
</organism>
<reference evidence="1 2" key="1">
    <citation type="submission" date="2013-07" db="EMBL/GenBank/DDBJ databases">
        <authorList>
            <person name="Weinstock G."/>
            <person name="Sodergren E."/>
            <person name="Wylie T."/>
            <person name="Fulton L."/>
            <person name="Fulton R."/>
            <person name="Fronick C."/>
            <person name="O'Laughlin M."/>
            <person name="Godfrey J."/>
            <person name="Miner T."/>
            <person name="Herter B."/>
            <person name="Appelbaum E."/>
            <person name="Cordes M."/>
            <person name="Lek S."/>
            <person name="Wollam A."/>
            <person name="Pepin K.H."/>
            <person name="Palsikar V.B."/>
            <person name="Mitreva M."/>
            <person name="Wilson R.K."/>
        </authorList>
    </citation>
    <scope>NUCLEOTIDE SEQUENCE [LARGE SCALE GENOMIC DNA]</scope>
    <source>
        <strain evidence="1 2">ATCC 27760</strain>
    </source>
</reference>
<evidence type="ECO:0000313" key="1">
    <source>
        <dbReference type="EMBL" id="ERJ92503.1"/>
    </source>
</evidence>
<protein>
    <submittedName>
        <fullName evidence="1">Uncharacterized protein</fullName>
    </submittedName>
</protein>
<name>U2LZJ3_9FIRM</name>
<dbReference type="STRING" id="411473.RUMCAL_02342"/>
<accession>U2LZJ3</accession>
<dbReference type="EMBL" id="AWVF01000292">
    <property type="protein sequence ID" value="ERJ92503.1"/>
    <property type="molecule type" value="Genomic_DNA"/>
</dbReference>
<sequence length="47" mass="5879">MLHSETLPQKKFNYIISQIRRIFKRSMQKRKKIYIFRDNSPDCRFLC</sequence>
<dbReference type="HOGENOM" id="CLU_3172817_0_0_9"/>
<dbReference type="AlphaFoldDB" id="U2LZJ3"/>
<gene>
    <name evidence="1" type="ORF">RUMCAL_02342</name>
</gene>
<keyword evidence="2" id="KW-1185">Reference proteome</keyword>